<gene>
    <name evidence="2" type="ORF">BaRGS_00009862</name>
</gene>
<evidence type="ECO:0000256" key="1">
    <source>
        <dbReference type="SAM" id="MobiDB-lite"/>
    </source>
</evidence>
<dbReference type="AlphaFoldDB" id="A0ABD0LH49"/>
<keyword evidence="3" id="KW-1185">Reference proteome</keyword>
<comment type="caution">
    <text evidence="2">The sequence shown here is derived from an EMBL/GenBank/DDBJ whole genome shotgun (WGS) entry which is preliminary data.</text>
</comment>
<dbReference type="EMBL" id="JACVVK020000048">
    <property type="protein sequence ID" value="KAK7498770.1"/>
    <property type="molecule type" value="Genomic_DNA"/>
</dbReference>
<name>A0ABD0LH49_9CAEN</name>
<organism evidence="2 3">
    <name type="scientific">Batillaria attramentaria</name>
    <dbReference type="NCBI Taxonomy" id="370345"/>
    <lineage>
        <taxon>Eukaryota</taxon>
        <taxon>Metazoa</taxon>
        <taxon>Spiralia</taxon>
        <taxon>Lophotrochozoa</taxon>
        <taxon>Mollusca</taxon>
        <taxon>Gastropoda</taxon>
        <taxon>Caenogastropoda</taxon>
        <taxon>Sorbeoconcha</taxon>
        <taxon>Cerithioidea</taxon>
        <taxon>Batillariidae</taxon>
        <taxon>Batillaria</taxon>
    </lineage>
</organism>
<evidence type="ECO:0000313" key="3">
    <source>
        <dbReference type="Proteomes" id="UP001519460"/>
    </source>
</evidence>
<reference evidence="2 3" key="1">
    <citation type="journal article" date="2023" name="Sci. Data">
        <title>Genome assembly of the Korean intertidal mud-creeper Batillaria attramentaria.</title>
        <authorList>
            <person name="Patra A.K."/>
            <person name="Ho P.T."/>
            <person name="Jun S."/>
            <person name="Lee S.J."/>
            <person name="Kim Y."/>
            <person name="Won Y.J."/>
        </authorList>
    </citation>
    <scope>NUCLEOTIDE SEQUENCE [LARGE SCALE GENOMIC DNA]</scope>
    <source>
        <strain evidence="2">Wonlab-2016</strain>
    </source>
</reference>
<evidence type="ECO:0000313" key="2">
    <source>
        <dbReference type="EMBL" id="KAK7498770.1"/>
    </source>
</evidence>
<accession>A0ABD0LH49</accession>
<dbReference type="Proteomes" id="UP001519460">
    <property type="component" value="Unassembled WGS sequence"/>
</dbReference>
<sequence length="93" mass="10483">MCSVARKWPFARQVLRECDTACRLRVYGPGSGECACTCRRRALLLLPGRTVRDVPIPRCPPHYPDTRGYLSHATPVSPPLSTWPRPRASRLPQ</sequence>
<feature type="region of interest" description="Disordered" evidence="1">
    <location>
        <begin position="70"/>
        <end position="93"/>
    </location>
</feature>
<protein>
    <submittedName>
        <fullName evidence="2">Uncharacterized protein</fullName>
    </submittedName>
</protein>
<proteinExistence type="predicted"/>